<keyword evidence="2" id="KW-1185">Reference proteome</keyword>
<dbReference type="EMBL" id="AZBU02000001">
    <property type="protein sequence ID" value="TMS34304.1"/>
    <property type="molecule type" value="Genomic_DNA"/>
</dbReference>
<name>A0A4U8UMN0_STECR</name>
<reference evidence="1 2" key="2">
    <citation type="journal article" date="2019" name="G3 (Bethesda)">
        <title>Hybrid Assembly of the Genome of the Entomopathogenic Nematode Steinernema carpocapsae Identifies the X-Chromosome.</title>
        <authorList>
            <person name="Serra L."/>
            <person name="Macchietto M."/>
            <person name="Macias-Munoz A."/>
            <person name="McGill C.J."/>
            <person name="Rodriguez I.M."/>
            <person name="Rodriguez B."/>
            <person name="Murad R."/>
            <person name="Mortazavi A."/>
        </authorList>
    </citation>
    <scope>NUCLEOTIDE SEQUENCE [LARGE SCALE GENOMIC DNA]</scope>
    <source>
        <strain evidence="1 2">ALL</strain>
    </source>
</reference>
<protein>
    <submittedName>
        <fullName evidence="1">Uncharacterized protein</fullName>
    </submittedName>
</protein>
<comment type="caution">
    <text evidence="1">The sequence shown here is derived from an EMBL/GenBank/DDBJ whole genome shotgun (WGS) entry which is preliminary data.</text>
</comment>
<sequence>MKPGTTVTVYHIFTRLIYCLVNPDNLLSQLKFSDGTTDMGGTRSKLKLGGVNRPQVDHEKKEPVNADKVPWMKSKKMVARIIDYLRSEDSVGMYCLKN</sequence>
<proteinExistence type="predicted"/>
<organism evidence="1 2">
    <name type="scientific">Steinernema carpocapsae</name>
    <name type="common">Entomopathogenic nematode</name>
    <dbReference type="NCBI Taxonomy" id="34508"/>
    <lineage>
        <taxon>Eukaryota</taxon>
        <taxon>Metazoa</taxon>
        <taxon>Ecdysozoa</taxon>
        <taxon>Nematoda</taxon>
        <taxon>Chromadorea</taxon>
        <taxon>Rhabditida</taxon>
        <taxon>Tylenchina</taxon>
        <taxon>Panagrolaimomorpha</taxon>
        <taxon>Strongyloidoidea</taxon>
        <taxon>Steinernematidae</taxon>
        <taxon>Steinernema</taxon>
    </lineage>
</organism>
<dbReference type="Proteomes" id="UP000298663">
    <property type="component" value="Unassembled WGS sequence"/>
</dbReference>
<accession>A0A4U8UMN0</accession>
<reference evidence="1 2" key="1">
    <citation type="journal article" date="2015" name="Genome Biol.">
        <title>Comparative genomics of Steinernema reveals deeply conserved gene regulatory networks.</title>
        <authorList>
            <person name="Dillman A.R."/>
            <person name="Macchietto M."/>
            <person name="Porter C.F."/>
            <person name="Rogers A."/>
            <person name="Williams B."/>
            <person name="Antoshechkin I."/>
            <person name="Lee M.M."/>
            <person name="Goodwin Z."/>
            <person name="Lu X."/>
            <person name="Lewis E.E."/>
            <person name="Goodrich-Blair H."/>
            <person name="Stock S.P."/>
            <person name="Adams B.J."/>
            <person name="Sternberg P.W."/>
            <person name="Mortazavi A."/>
        </authorList>
    </citation>
    <scope>NUCLEOTIDE SEQUENCE [LARGE SCALE GENOMIC DNA]</scope>
    <source>
        <strain evidence="1 2">ALL</strain>
    </source>
</reference>
<gene>
    <name evidence="1" type="ORF">L596_001930</name>
</gene>
<evidence type="ECO:0000313" key="1">
    <source>
        <dbReference type="EMBL" id="TMS34304.1"/>
    </source>
</evidence>
<dbReference type="AlphaFoldDB" id="A0A4U8UMN0"/>
<evidence type="ECO:0000313" key="2">
    <source>
        <dbReference type="Proteomes" id="UP000298663"/>
    </source>
</evidence>